<dbReference type="AlphaFoldDB" id="A0A7J8N9F2"/>
<evidence type="ECO:0000313" key="3">
    <source>
        <dbReference type="Proteomes" id="UP000593572"/>
    </source>
</evidence>
<dbReference type="InterPro" id="IPR025558">
    <property type="entry name" value="DUF4283"/>
</dbReference>
<keyword evidence="3" id="KW-1185">Reference proteome</keyword>
<dbReference type="EMBL" id="JABEZX010000013">
    <property type="protein sequence ID" value="MBA0573545.1"/>
    <property type="molecule type" value="Genomic_DNA"/>
</dbReference>
<comment type="caution">
    <text evidence="2">The sequence shown here is derived from an EMBL/GenBank/DDBJ whole genome shotgun (WGS) entry which is preliminary data.</text>
</comment>
<dbReference type="Proteomes" id="UP000593572">
    <property type="component" value="Unassembled WGS sequence"/>
</dbReference>
<feature type="domain" description="DUF4283" evidence="1">
    <location>
        <begin position="27"/>
        <end position="106"/>
    </location>
</feature>
<gene>
    <name evidence="2" type="ORF">Golob_000815</name>
</gene>
<evidence type="ECO:0000313" key="2">
    <source>
        <dbReference type="EMBL" id="MBA0573545.1"/>
    </source>
</evidence>
<evidence type="ECO:0000259" key="1">
    <source>
        <dbReference type="Pfam" id="PF14111"/>
    </source>
</evidence>
<reference evidence="2 3" key="1">
    <citation type="journal article" date="2019" name="Genome Biol. Evol.">
        <title>Insights into the evolution of the New World diploid cottons (Gossypium, subgenus Houzingenia) based on genome sequencing.</title>
        <authorList>
            <person name="Grover C.E."/>
            <person name="Arick M.A. 2nd"/>
            <person name="Thrash A."/>
            <person name="Conover J.L."/>
            <person name="Sanders W.S."/>
            <person name="Peterson D.G."/>
            <person name="Frelichowski J.E."/>
            <person name="Scheffler J.A."/>
            <person name="Scheffler B.E."/>
            <person name="Wendel J.F."/>
        </authorList>
    </citation>
    <scope>NUCLEOTIDE SEQUENCE [LARGE SCALE GENOMIC DNA]</scope>
    <source>
        <strain evidence="2">157</strain>
        <tissue evidence="2">Leaf</tissue>
    </source>
</reference>
<dbReference type="InterPro" id="IPR040256">
    <property type="entry name" value="At4g02000-like"/>
</dbReference>
<dbReference type="Pfam" id="PF14111">
    <property type="entry name" value="DUF4283"/>
    <property type="match status" value="1"/>
</dbReference>
<proteinExistence type="predicted"/>
<protein>
    <recommendedName>
        <fullName evidence="1">DUF4283 domain-containing protein</fullName>
    </recommendedName>
</protein>
<name>A0A7J8N9F2_9ROSI</name>
<dbReference type="PANTHER" id="PTHR31286">
    <property type="entry name" value="GLYCINE-RICH CELL WALL STRUCTURAL PROTEIN 1.8-LIKE"/>
    <property type="match status" value="1"/>
</dbReference>
<organism evidence="2 3">
    <name type="scientific">Gossypium lobatum</name>
    <dbReference type="NCBI Taxonomy" id="34289"/>
    <lineage>
        <taxon>Eukaryota</taxon>
        <taxon>Viridiplantae</taxon>
        <taxon>Streptophyta</taxon>
        <taxon>Embryophyta</taxon>
        <taxon>Tracheophyta</taxon>
        <taxon>Spermatophyta</taxon>
        <taxon>Magnoliopsida</taxon>
        <taxon>eudicotyledons</taxon>
        <taxon>Gunneridae</taxon>
        <taxon>Pentapetalae</taxon>
        <taxon>rosids</taxon>
        <taxon>malvids</taxon>
        <taxon>Malvales</taxon>
        <taxon>Malvaceae</taxon>
        <taxon>Malvoideae</taxon>
        <taxon>Gossypium</taxon>
    </lineage>
</organism>
<accession>A0A7J8N9F2</accession>
<sequence>MEDELANLNLEYEEEEAIYGQEEEKIEEFRYCLVGRVFTESAIHFPSMKNVLAELWHPIERVAITEIEDKRILFRFYNEIDIQRVVDDIPWFFNRHMIIFHRLMKGEDSLQGMAQQLGNFIGVFLGYDTLLATKGAKQYMRIRVSLDVRSPLRRKKQIIYGHEKTTFATFQWAKEREFGWDITLQAPPKRATPVTSEWLREEPNVVGRNKVYREDLRGNNNVEELIVE</sequence>
<dbReference type="PANTHER" id="PTHR31286:SF153">
    <property type="entry name" value="DUF4283 DOMAIN PROTEIN"/>
    <property type="match status" value="1"/>
</dbReference>